<evidence type="ECO:0000313" key="3">
    <source>
        <dbReference type="EMBL" id="MBO8463263.1"/>
    </source>
</evidence>
<organism evidence="3 4">
    <name type="scientific">Candidatus Scybalomonas excrementavium</name>
    <dbReference type="NCBI Taxonomy" id="2840943"/>
    <lineage>
        <taxon>Bacteria</taxon>
        <taxon>Bacillati</taxon>
        <taxon>Bacillota</taxon>
        <taxon>Clostridia</taxon>
        <taxon>Lachnospirales</taxon>
        <taxon>Lachnospiraceae</taxon>
        <taxon>Lachnospiraceae incertae sedis</taxon>
        <taxon>Candidatus Scybalomonas</taxon>
    </lineage>
</organism>
<dbReference type="PANTHER" id="PTHR43861">
    <property type="entry name" value="TRANS-ACONITATE 2-METHYLTRANSFERASE-RELATED"/>
    <property type="match status" value="1"/>
</dbReference>
<keyword evidence="3" id="KW-0489">Methyltransferase</keyword>
<gene>
    <name evidence="3" type="ORF">IAC13_04955</name>
</gene>
<dbReference type="AlphaFoldDB" id="A0A9D9N7J3"/>
<sequence>MEKASSYEAFAHVYDTFMDNIPYEEWSSYLISLLKKYGIHEGILVDLGCGTGSMTQLLAKEGYDMIGIDNSIDMLEIAREKMMDSSEQILYLLQDMREFELYGTVHGIVSVCDSMNYITEKEDLVKIFRLANNYLEPRGYFIFDMNTEYKYKTQLGQKTIAEDREDMSFIWDNYYDENEKINEYSLSIFVQEEEDLYRKYEEVHYQRAYSLEEVKEAMKEAGMEFVAAYDAFTQEEPKETSERIYIVARETFQANKKYEAIDEPNQ</sequence>
<dbReference type="GO" id="GO:0008168">
    <property type="term" value="F:methyltransferase activity"/>
    <property type="evidence" value="ECO:0007669"/>
    <property type="project" value="UniProtKB-KW"/>
</dbReference>
<reference evidence="3" key="2">
    <citation type="journal article" date="2021" name="PeerJ">
        <title>Extensive microbial diversity within the chicken gut microbiome revealed by metagenomics and culture.</title>
        <authorList>
            <person name="Gilroy R."/>
            <person name="Ravi A."/>
            <person name="Getino M."/>
            <person name="Pursley I."/>
            <person name="Horton D.L."/>
            <person name="Alikhan N.F."/>
            <person name="Baker D."/>
            <person name="Gharbi K."/>
            <person name="Hall N."/>
            <person name="Watson M."/>
            <person name="Adriaenssens E.M."/>
            <person name="Foster-Nyarko E."/>
            <person name="Jarju S."/>
            <person name="Secka A."/>
            <person name="Antonio M."/>
            <person name="Oren A."/>
            <person name="Chaudhuri R.R."/>
            <person name="La Ragione R."/>
            <person name="Hildebrand F."/>
            <person name="Pallen M.J."/>
        </authorList>
    </citation>
    <scope>NUCLEOTIDE SEQUENCE</scope>
    <source>
        <strain evidence="3">E3-2379</strain>
    </source>
</reference>
<dbReference type="InterPro" id="IPR041698">
    <property type="entry name" value="Methyltransf_25"/>
</dbReference>
<evidence type="ECO:0000259" key="2">
    <source>
        <dbReference type="Pfam" id="PF13649"/>
    </source>
</evidence>
<name>A0A9D9N7J3_9FIRM</name>
<dbReference type="Gene3D" id="2.20.25.110">
    <property type="entry name" value="S-adenosyl-L-methionine-dependent methyltransferases"/>
    <property type="match status" value="1"/>
</dbReference>
<accession>A0A9D9N7J3</accession>
<dbReference type="Gene3D" id="3.40.50.150">
    <property type="entry name" value="Vaccinia Virus protein VP39"/>
    <property type="match status" value="1"/>
</dbReference>
<dbReference type="GO" id="GO:0032259">
    <property type="term" value="P:methylation"/>
    <property type="evidence" value="ECO:0007669"/>
    <property type="project" value="UniProtKB-KW"/>
</dbReference>
<proteinExistence type="predicted"/>
<reference evidence="3" key="1">
    <citation type="submission" date="2020-10" db="EMBL/GenBank/DDBJ databases">
        <authorList>
            <person name="Gilroy R."/>
        </authorList>
    </citation>
    <scope>NUCLEOTIDE SEQUENCE</scope>
    <source>
        <strain evidence="3">E3-2379</strain>
    </source>
</reference>
<feature type="domain" description="Methyltransferase" evidence="2">
    <location>
        <begin position="45"/>
        <end position="139"/>
    </location>
</feature>
<keyword evidence="1" id="KW-0808">Transferase</keyword>
<dbReference type="EMBL" id="JADIML010000139">
    <property type="protein sequence ID" value="MBO8463263.1"/>
    <property type="molecule type" value="Genomic_DNA"/>
</dbReference>
<dbReference type="Proteomes" id="UP000823618">
    <property type="component" value="Unassembled WGS sequence"/>
</dbReference>
<protein>
    <submittedName>
        <fullName evidence="3">Class I SAM-dependent methyltransferase</fullName>
    </submittedName>
</protein>
<evidence type="ECO:0000313" key="4">
    <source>
        <dbReference type="Proteomes" id="UP000823618"/>
    </source>
</evidence>
<evidence type="ECO:0000256" key="1">
    <source>
        <dbReference type="ARBA" id="ARBA00022679"/>
    </source>
</evidence>
<dbReference type="InterPro" id="IPR029063">
    <property type="entry name" value="SAM-dependent_MTases_sf"/>
</dbReference>
<dbReference type="SUPFAM" id="SSF53335">
    <property type="entry name" value="S-adenosyl-L-methionine-dependent methyltransferases"/>
    <property type="match status" value="1"/>
</dbReference>
<comment type="caution">
    <text evidence="3">The sequence shown here is derived from an EMBL/GenBank/DDBJ whole genome shotgun (WGS) entry which is preliminary data.</text>
</comment>
<dbReference type="Pfam" id="PF13649">
    <property type="entry name" value="Methyltransf_25"/>
    <property type="match status" value="1"/>
</dbReference>
<dbReference type="CDD" id="cd02440">
    <property type="entry name" value="AdoMet_MTases"/>
    <property type="match status" value="1"/>
</dbReference>